<organism evidence="2 3">
    <name type="scientific">Neisseria musculi</name>
    <dbReference type="NCBI Taxonomy" id="1815583"/>
    <lineage>
        <taxon>Bacteria</taxon>
        <taxon>Pseudomonadati</taxon>
        <taxon>Pseudomonadota</taxon>
        <taxon>Betaproteobacteria</taxon>
        <taxon>Neisseriales</taxon>
        <taxon>Neisseriaceae</taxon>
        <taxon>Neisseria</taxon>
    </lineage>
</organism>
<dbReference type="AlphaFoldDB" id="A0A7H1MDG9"/>
<evidence type="ECO:0000313" key="3">
    <source>
        <dbReference type="Proteomes" id="UP000516412"/>
    </source>
</evidence>
<gene>
    <name evidence="2" type="ORF">H7A79_1582</name>
</gene>
<feature type="signal peptide" evidence="1">
    <location>
        <begin position="1"/>
        <end position="29"/>
    </location>
</feature>
<keyword evidence="3" id="KW-1185">Reference proteome</keyword>
<reference evidence="2" key="1">
    <citation type="submission" date="2024-06" db="EMBL/GenBank/DDBJ databases">
        <title>Complete Genome Sequence of mouse commensal type strain Neisseria musculi.</title>
        <authorList>
            <person name="Thapa E."/>
            <person name="Aluvathingal J."/>
            <person name="Nadendla S."/>
            <person name="Mehta A."/>
            <person name="Tettelin H."/>
            <person name="Weyand N.J."/>
        </authorList>
    </citation>
    <scope>NUCLEOTIDE SEQUENCE</scope>
    <source>
        <strain evidence="2">NW831</strain>
    </source>
</reference>
<feature type="chain" id="PRO_5028855734" description="Lipoprotein" evidence="1">
    <location>
        <begin position="30"/>
        <end position="216"/>
    </location>
</feature>
<dbReference type="PROSITE" id="PS51257">
    <property type="entry name" value="PROKAR_LIPOPROTEIN"/>
    <property type="match status" value="1"/>
</dbReference>
<dbReference type="KEGG" id="nmus:H7A79_1582"/>
<evidence type="ECO:0000256" key="1">
    <source>
        <dbReference type="SAM" id="SignalP"/>
    </source>
</evidence>
<dbReference type="EMBL" id="CP060414">
    <property type="protein sequence ID" value="QNT59684.1"/>
    <property type="molecule type" value="Genomic_DNA"/>
</dbReference>
<dbReference type="Proteomes" id="UP000516412">
    <property type="component" value="Chromosome"/>
</dbReference>
<keyword evidence="1" id="KW-0732">Signal</keyword>
<protein>
    <recommendedName>
        <fullName evidence="4">Lipoprotein</fullName>
    </recommendedName>
</protein>
<accession>A0A7H1MDG9</accession>
<proteinExistence type="predicted"/>
<evidence type="ECO:0000313" key="2">
    <source>
        <dbReference type="EMBL" id="QNT59684.1"/>
    </source>
</evidence>
<name>A0A7H1MDG9_9NEIS</name>
<sequence>MRSCFKLPLLVLGFGTLLLSACGSGEAAAAAVVPPAAAVSAETPASYRSGSLLEDAAALQAAQDALEGLPPFRGRAVNVFGNIDFFGGVRPRIEADIQNPNRLERIDHYVYDHGRWRYTDTMRIPPEGLDIPQKLTPLSQVKFADAAGVAEAWAQKARSVNAVITEPYFVSYVLLGKERKRFWHTAVIEAVGEQYYLSFHAGGSVWEFKRLGREGQ</sequence>
<dbReference type="RefSeq" id="WP_186999953.1">
    <property type="nucleotide sequence ID" value="NZ_CP060414.2"/>
</dbReference>
<evidence type="ECO:0008006" key="4">
    <source>
        <dbReference type="Google" id="ProtNLM"/>
    </source>
</evidence>